<dbReference type="OrthoDB" id="9807687at2"/>
<dbReference type="InterPro" id="IPR014982">
    <property type="entry name" value="GSCFA"/>
</dbReference>
<dbReference type="Pfam" id="PF08885">
    <property type="entry name" value="GSCFA"/>
    <property type="match status" value="1"/>
</dbReference>
<evidence type="ECO:0000313" key="2">
    <source>
        <dbReference type="EMBL" id="SHO64285.1"/>
    </source>
</evidence>
<dbReference type="Proteomes" id="UP000184609">
    <property type="component" value="Unassembled WGS sequence"/>
</dbReference>
<organism evidence="2 3">
    <name type="scientific">Algoriphagus zhangzhouensis</name>
    <dbReference type="NCBI Taxonomy" id="1073327"/>
    <lineage>
        <taxon>Bacteria</taxon>
        <taxon>Pseudomonadati</taxon>
        <taxon>Bacteroidota</taxon>
        <taxon>Cytophagia</taxon>
        <taxon>Cytophagales</taxon>
        <taxon>Cyclobacteriaceae</taxon>
        <taxon>Algoriphagus</taxon>
    </lineage>
</organism>
<feature type="domain" description="GSCFA" evidence="1">
    <location>
        <begin position="21"/>
        <end position="256"/>
    </location>
</feature>
<protein>
    <submittedName>
        <fullName evidence="2">GSCFA family protein</fullName>
    </submittedName>
</protein>
<gene>
    <name evidence="2" type="ORF">SAMN04488108_3347</name>
</gene>
<evidence type="ECO:0000259" key="1">
    <source>
        <dbReference type="Pfam" id="PF08885"/>
    </source>
</evidence>
<keyword evidence="3" id="KW-1185">Reference proteome</keyword>
<dbReference type="AlphaFoldDB" id="A0A1M7ZH97"/>
<accession>A0A1M7ZH97</accession>
<evidence type="ECO:0000313" key="3">
    <source>
        <dbReference type="Proteomes" id="UP000184609"/>
    </source>
</evidence>
<proteinExistence type="predicted"/>
<sequence>MQWFLDFPISPLPNKISYQSKILSMGSCFADVIGGKMQNLKFDTLVNPFGTIFHPLILGDLLDHAIFQDELDQEGILERDGLFFHYGVHSDLKGKSKEDLSQKYSSQIQQTKEYLEKGSHLILTFGTSWIYELPEYGRVANCHKQAQKLFDKRLASLQEMQNHLTHVFGNISRAFPQLKIILTVSPVRHIKDGISENQLSKSLLRVLCGNLEKQFDFVSYFPAYEIMMDELRDYRFYKSDLIHPTQEAENYIWKKWKKAIFDAETEQKVSEIAKIQLELAHRPLNPESDSHRKFQQNLLAKLERLDGEFDFSKEIESLKD</sequence>
<reference evidence="3" key="1">
    <citation type="submission" date="2016-12" db="EMBL/GenBank/DDBJ databases">
        <authorList>
            <person name="Varghese N."/>
            <person name="Submissions S."/>
        </authorList>
    </citation>
    <scope>NUCLEOTIDE SEQUENCE [LARGE SCALE GENOMIC DNA]</scope>
    <source>
        <strain evidence="3">DSM 25035</strain>
    </source>
</reference>
<dbReference type="EMBL" id="FRXN01000005">
    <property type="protein sequence ID" value="SHO64285.1"/>
    <property type="molecule type" value="Genomic_DNA"/>
</dbReference>
<dbReference type="STRING" id="1073327.SAMN04488108_3347"/>
<dbReference type="SUPFAM" id="SSF52266">
    <property type="entry name" value="SGNH hydrolase"/>
    <property type="match status" value="1"/>
</dbReference>
<dbReference type="RefSeq" id="WP_073572964.1">
    <property type="nucleotide sequence ID" value="NZ_FRXN01000005.1"/>
</dbReference>
<name>A0A1M7ZH97_9BACT</name>